<accession>A0A150IYL8</accession>
<dbReference type="EMBL" id="LNGF01000014">
    <property type="protein sequence ID" value="KYC47916.1"/>
    <property type="molecule type" value="Genomic_DNA"/>
</dbReference>
<dbReference type="Gene3D" id="3.30.450.20">
    <property type="entry name" value="PAS domain"/>
    <property type="match status" value="1"/>
</dbReference>
<gene>
    <name evidence="3" type="ORF">APG10_00595</name>
    <name evidence="4" type="ORF">APG11_00795</name>
    <name evidence="5" type="ORF">APG12_01052</name>
</gene>
<dbReference type="AlphaFoldDB" id="A0A150IL33"/>
<reference evidence="6 7" key="1">
    <citation type="journal article" date="2016" name="ISME J.">
        <title>Chasing the elusive Euryarchaeota class WSA2: genomes reveal a uniquely fastidious methyl-reducing methanogen.</title>
        <authorList>
            <person name="Nobu M.K."/>
            <person name="Narihiro T."/>
            <person name="Kuroda K."/>
            <person name="Mei R."/>
            <person name="Liu W.T."/>
        </authorList>
    </citation>
    <scope>NUCLEOTIDE SEQUENCE [LARGE SCALE GENOMIC DNA]</scope>
    <source>
        <strain evidence="3">B03fssc0709_Meth_Bin005</strain>
        <strain evidence="4">B15fssc0709_Meth_Bin003</strain>
        <strain evidence="5">BMIXfssc0709_Meth_Bin006</strain>
    </source>
</reference>
<evidence type="ECO:0000259" key="2">
    <source>
        <dbReference type="PROSITE" id="PS50113"/>
    </source>
</evidence>
<organism evidence="3 7">
    <name type="scientific">Candidatus Methanofastidiosum methylothiophilum</name>
    <dbReference type="NCBI Taxonomy" id="1705564"/>
    <lineage>
        <taxon>Archaea</taxon>
        <taxon>Methanobacteriati</taxon>
        <taxon>Methanobacteriota</taxon>
        <taxon>Stenosarchaea group</taxon>
        <taxon>Candidatus Methanofastidiosia</taxon>
        <taxon>Candidatus Methanofastidiosales</taxon>
        <taxon>Candidatus Methanofastidiosaceae</taxon>
        <taxon>Candidatus Methanofastidiosum</taxon>
    </lineage>
</organism>
<dbReference type="Pfam" id="PF13426">
    <property type="entry name" value="PAS_9"/>
    <property type="match status" value="1"/>
</dbReference>
<comment type="caution">
    <text evidence="3">The sequence shown here is derived from an EMBL/GenBank/DDBJ whole genome shotgun (WGS) entry which is preliminary data.</text>
</comment>
<evidence type="ECO:0000313" key="6">
    <source>
        <dbReference type="Proteomes" id="UP000091929"/>
    </source>
</evidence>
<evidence type="ECO:0000313" key="5">
    <source>
        <dbReference type="EMBL" id="KYC50059.1"/>
    </source>
</evidence>
<dbReference type="CDD" id="cd00130">
    <property type="entry name" value="PAS"/>
    <property type="match status" value="1"/>
</dbReference>
<dbReference type="EMBL" id="LNJC01000020">
    <property type="protein sequence ID" value="KYC50059.1"/>
    <property type="molecule type" value="Genomic_DNA"/>
</dbReference>
<dbReference type="NCBIfam" id="TIGR00229">
    <property type="entry name" value="sensory_box"/>
    <property type="match status" value="1"/>
</dbReference>
<dbReference type="PATRIC" id="fig|1706436.3.peg.602"/>
<accession>A0A150IL33</accession>
<evidence type="ECO:0000259" key="1">
    <source>
        <dbReference type="PROSITE" id="PS50112"/>
    </source>
</evidence>
<dbReference type="InterPro" id="IPR000014">
    <property type="entry name" value="PAS"/>
</dbReference>
<evidence type="ECO:0000313" key="4">
    <source>
        <dbReference type="EMBL" id="KYC47916.1"/>
    </source>
</evidence>
<name>A0A150IL33_9EURY</name>
<dbReference type="InterPro" id="IPR000700">
    <property type="entry name" value="PAS-assoc_C"/>
</dbReference>
<protein>
    <submittedName>
        <fullName evidence="3">PAS fold protein</fullName>
    </submittedName>
</protein>
<dbReference type="Proteomes" id="UP000092401">
    <property type="component" value="Unassembled WGS sequence"/>
</dbReference>
<feature type="domain" description="PAC" evidence="2">
    <location>
        <begin position="96"/>
        <end position="147"/>
    </location>
</feature>
<dbReference type="EMBL" id="LNGE01000012">
    <property type="protein sequence ID" value="KYC45699.1"/>
    <property type="molecule type" value="Genomic_DNA"/>
</dbReference>
<dbReference type="PATRIC" id="fig|1706437.3.peg.800"/>
<dbReference type="PATRIC" id="fig|1706438.3.peg.1062"/>
<evidence type="ECO:0000313" key="3">
    <source>
        <dbReference type="EMBL" id="KYC45699.1"/>
    </source>
</evidence>
<dbReference type="PROSITE" id="PS50113">
    <property type="entry name" value="PAC"/>
    <property type="match status" value="1"/>
</dbReference>
<dbReference type="PROSITE" id="PS50112">
    <property type="entry name" value="PAS"/>
    <property type="match status" value="1"/>
</dbReference>
<dbReference type="SUPFAM" id="SSF55785">
    <property type="entry name" value="PYP-like sensor domain (PAS domain)"/>
    <property type="match status" value="1"/>
</dbReference>
<evidence type="ECO:0000313" key="7">
    <source>
        <dbReference type="Proteomes" id="UP000092401"/>
    </source>
</evidence>
<dbReference type="InterPro" id="IPR035965">
    <property type="entry name" value="PAS-like_dom_sf"/>
</dbReference>
<feature type="domain" description="PAS" evidence="1">
    <location>
        <begin position="46"/>
        <end position="93"/>
    </location>
</feature>
<proteinExistence type="predicted"/>
<sequence>MGELLNNSEKEGINKKIDYEIPEKKIIEGISTAAPIGIGLVINRVFVFVNDFLCNLLEYRKEELVGKNSRIVYLNDEDYEYIGKEKYTQLDKSRTGTVETRFRTKSGKVLDVILSSSYVEKNDPSKGTIFTVMDITERKRVEEKLIESEEIFKQLNDNLKLLNKILRHDIANDLTVVSIALEMIETKDIELKNKAFNAIKRSLS</sequence>
<dbReference type="Proteomes" id="UP000091929">
    <property type="component" value="Unassembled WGS sequence"/>
</dbReference>
<dbReference type="Proteomes" id="UP000092403">
    <property type="component" value="Unassembled WGS sequence"/>
</dbReference>
<accession>A0A150ISH1</accession>